<dbReference type="Proteomes" id="UP000324282">
    <property type="component" value="Unassembled WGS sequence"/>
</dbReference>
<evidence type="ECO:0000313" key="7">
    <source>
        <dbReference type="EMBL" id="TYP64903.1"/>
    </source>
</evidence>
<dbReference type="Pfam" id="PF07696">
    <property type="entry name" value="7TMR-DISMED2"/>
    <property type="match status" value="1"/>
</dbReference>
<evidence type="ECO:0000259" key="6">
    <source>
        <dbReference type="PROSITE" id="PS50887"/>
    </source>
</evidence>
<dbReference type="OrthoDB" id="9803824at2"/>
<name>A0A5S5BGS3_STUST</name>
<dbReference type="PANTHER" id="PTHR45138">
    <property type="entry name" value="REGULATORY COMPONENTS OF SENSORY TRANSDUCTION SYSTEM"/>
    <property type="match status" value="1"/>
</dbReference>
<evidence type="ECO:0000256" key="4">
    <source>
        <dbReference type="SAM" id="Coils"/>
    </source>
</evidence>
<dbReference type="EMBL" id="VNHQ01000012">
    <property type="protein sequence ID" value="TYP64903.1"/>
    <property type="molecule type" value="Genomic_DNA"/>
</dbReference>
<comment type="caution">
    <text evidence="7">The sequence shown here is derived from an EMBL/GenBank/DDBJ whole genome shotgun (WGS) entry which is preliminary data.</text>
</comment>
<dbReference type="Pfam" id="PF00990">
    <property type="entry name" value="GGDEF"/>
    <property type="match status" value="1"/>
</dbReference>
<evidence type="ECO:0000256" key="1">
    <source>
        <dbReference type="ARBA" id="ARBA00001946"/>
    </source>
</evidence>
<feature type="transmembrane region" description="Helical" evidence="5">
    <location>
        <begin position="218"/>
        <end position="238"/>
    </location>
</feature>
<dbReference type="EC" id="2.7.7.65" evidence="3"/>
<dbReference type="GO" id="GO:0052621">
    <property type="term" value="F:diguanylate cyclase activity"/>
    <property type="evidence" value="ECO:0007669"/>
    <property type="project" value="UniProtKB-EC"/>
</dbReference>
<keyword evidence="5" id="KW-0472">Membrane</keyword>
<organism evidence="7 8">
    <name type="scientific">Stutzerimonas stutzeri</name>
    <name type="common">Pseudomonas stutzeri</name>
    <dbReference type="NCBI Taxonomy" id="316"/>
    <lineage>
        <taxon>Bacteria</taxon>
        <taxon>Pseudomonadati</taxon>
        <taxon>Pseudomonadota</taxon>
        <taxon>Gammaproteobacteria</taxon>
        <taxon>Pseudomonadales</taxon>
        <taxon>Pseudomonadaceae</taxon>
        <taxon>Stutzerimonas</taxon>
    </lineage>
</organism>
<dbReference type="InterPro" id="IPR011622">
    <property type="entry name" value="7TMR_DISM_rcpt_extracell_dom2"/>
</dbReference>
<dbReference type="InterPro" id="IPR050469">
    <property type="entry name" value="Diguanylate_Cyclase"/>
</dbReference>
<dbReference type="Gene3D" id="2.60.40.2380">
    <property type="match status" value="1"/>
</dbReference>
<accession>A0A5S5BGS3</accession>
<feature type="coiled-coil region" evidence="4">
    <location>
        <begin position="415"/>
        <end position="442"/>
    </location>
</feature>
<feature type="transmembrane region" description="Helical" evidence="5">
    <location>
        <begin position="340"/>
        <end position="366"/>
    </location>
</feature>
<evidence type="ECO:0000313" key="8">
    <source>
        <dbReference type="Proteomes" id="UP000324282"/>
    </source>
</evidence>
<keyword evidence="4" id="KW-0175">Coiled coil</keyword>
<feature type="transmembrane region" description="Helical" evidence="5">
    <location>
        <begin position="192"/>
        <end position="211"/>
    </location>
</feature>
<dbReference type="SUPFAM" id="SSF55073">
    <property type="entry name" value="Nucleotide cyclase"/>
    <property type="match status" value="1"/>
</dbReference>
<dbReference type="RefSeq" id="WP_148924448.1">
    <property type="nucleotide sequence ID" value="NZ_VNHQ01000012.1"/>
</dbReference>
<dbReference type="GO" id="GO:1902201">
    <property type="term" value="P:negative regulation of bacterial-type flagellum-dependent cell motility"/>
    <property type="evidence" value="ECO:0007669"/>
    <property type="project" value="TreeGrafter"/>
</dbReference>
<dbReference type="CDD" id="cd01949">
    <property type="entry name" value="GGDEF"/>
    <property type="match status" value="1"/>
</dbReference>
<dbReference type="InterPro" id="IPR011623">
    <property type="entry name" value="7TMR_DISM_rcpt_extracell_dom1"/>
</dbReference>
<gene>
    <name evidence="7" type="ORF">A9A72_12222</name>
</gene>
<dbReference type="InterPro" id="IPR043128">
    <property type="entry name" value="Rev_trsase/Diguanyl_cyclase"/>
</dbReference>
<dbReference type="InterPro" id="IPR029787">
    <property type="entry name" value="Nucleotide_cyclase"/>
</dbReference>
<evidence type="ECO:0000256" key="3">
    <source>
        <dbReference type="ARBA" id="ARBA00012528"/>
    </source>
</evidence>
<proteinExistence type="predicted"/>
<dbReference type="PROSITE" id="PS50887">
    <property type="entry name" value="GGDEF"/>
    <property type="match status" value="1"/>
</dbReference>
<dbReference type="GO" id="GO:0043709">
    <property type="term" value="P:cell adhesion involved in single-species biofilm formation"/>
    <property type="evidence" value="ECO:0007669"/>
    <property type="project" value="TreeGrafter"/>
</dbReference>
<dbReference type="FunFam" id="3.30.70.270:FF:000001">
    <property type="entry name" value="Diguanylate cyclase domain protein"/>
    <property type="match status" value="1"/>
</dbReference>
<keyword evidence="5" id="KW-0812">Transmembrane</keyword>
<reference evidence="7 8" key="1">
    <citation type="submission" date="2019-07" db="EMBL/GenBank/DDBJ databases">
        <title>Deep subsurface shale carbon reservoir microbial communities from Ohio and West Virginia, USA.</title>
        <authorList>
            <person name="Wrighton K."/>
        </authorList>
    </citation>
    <scope>NUCLEOTIDE SEQUENCE [LARGE SCALE GENOMIC DNA]</scope>
    <source>
        <strain evidence="7 8">NP_8Ht</strain>
    </source>
</reference>
<dbReference type="PANTHER" id="PTHR45138:SF24">
    <property type="entry name" value="DIGUANYLATE CYCLASE DGCC-RELATED"/>
    <property type="match status" value="1"/>
</dbReference>
<keyword evidence="5" id="KW-1133">Transmembrane helix</keyword>
<dbReference type="InterPro" id="IPR000160">
    <property type="entry name" value="GGDEF_dom"/>
</dbReference>
<dbReference type="SMART" id="SM00267">
    <property type="entry name" value="GGDEF"/>
    <property type="match status" value="1"/>
</dbReference>
<evidence type="ECO:0000256" key="2">
    <source>
        <dbReference type="ARBA" id="ARBA00004533"/>
    </source>
</evidence>
<sequence length="608" mass="66815">MQRLLVCLVCVFALSVLGWGSANSYALPITDLSIAQSLDNRDINLEYLIAPDSETFSAVAGAAYAGAWQSNEKPTLNIGYQPAGAWVRFHLVNPSPDAVRRLLLIDWSFERVEARVLGHASGGWSEVVSTGSTVTPSERALKSPVLVLPLTLPPGTAEVYLRLQATQPMVLPIRLIDLAAFNLEERNENLRMGAFFGAMLVMMLYNASLFIFTRDRSYISYCWYLASAAFYVASEYGYGPYFLWSDWQWFAQRSNFLSVSLAFLAAGLFERQFLNLKGEGGWVLRLSNLVIAYWGVAALVSVVNPWAMGYLYIEHGGFITCVLALSIAFLVWLRGNASAGFFLVAWSGLVATTLCLTLAMAGLIPMSSYVRSAQLMGFVLEFLLLSIALADRINREKASRLRAQKALLVAQEQANALLEDRVASRTHQLEQANQELRRLSSTDPLTGVSNRRGFEERVSASIERGRAEGQCLAFLMLDIDHFKRINDQYGHGVGDECLAVLGATLATFSRRDNEFAARLGGEEFAVIFYGMSAPSAEAIAEKIRVAVAELELELPASSIRFSVSIGVAAWIPTTGDSPLTYAKAADEALYRAKAQGRNQVCLALSEYA</sequence>
<protein>
    <recommendedName>
        <fullName evidence="3">diguanylate cyclase</fullName>
        <ecNumber evidence="3">2.7.7.65</ecNumber>
    </recommendedName>
</protein>
<feature type="transmembrane region" description="Helical" evidence="5">
    <location>
        <begin position="250"/>
        <end position="270"/>
    </location>
</feature>
<evidence type="ECO:0000256" key="5">
    <source>
        <dbReference type="SAM" id="Phobius"/>
    </source>
</evidence>
<feature type="transmembrane region" description="Helical" evidence="5">
    <location>
        <begin position="282"/>
        <end position="303"/>
    </location>
</feature>
<dbReference type="NCBIfam" id="TIGR00254">
    <property type="entry name" value="GGDEF"/>
    <property type="match status" value="1"/>
</dbReference>
<feature type="transmembrane region" description="Helical" evidence="5">
    <location>
        <begin position="309"/>
        <end position="333"/>
    </location>
</feature>
<dbReference type="GO" id="GO:0005886">
    <property type="term" value="C:plasma membrane"/>
    <property type="evidence" value="ECO:0007669"/>
    <property type="project" value="UniProtKB-SubCell"/>
</dbReference>
<dbReference type="Pfam" id="PF07695">
    <property type="entry name" value="7TMR-DISM_7TM"/>
    <property type="match status" value="1"/>
</dbReference>
<comment type="subcellular location">
    <subcellularLocation>
        <location evidence="2">Cell inner membrane</location>
    </subcellularLocation>
</comment>
<feature type="transmembrane region" description="Helical" evidence="5">
    <location>
        <begin position="372"/>
        <end position="390"/>
    </location>
</feature>
<dbReference type="Gene3D" id="3.30.70.270">
    <property type="match status" value="1"/>
</dbReference>
<dbReference type="AlphaFoldDB" id="A0A5S5BGS3"/>
<feature type="domain" description="GGDEF" evidence="6">
    <location>
        <begin position="470"/>
        <end position="605"/>
    </location>
</feature>
<comment type="cofactor">
    <cofactor evidence="1">
        <name>Mg(2+)</name>
        <dbReference type="ChEBI" id="CHEBI:18420"/>
    </cofactor>
</comment>